<keyword evidence="1" id="KW-0472">Membrane</keyword>
<dbReference type="PANTHER" id="PTHR31605">
    <property type="entry name" value="GLYCEROL-3-PHOSPHATE O-ACYLTRANSFERASE 1"/>
    <property type="match status" value="1"/>
</dbReference>
<keyword evidence="5" id="KW-1185">Reference proteome</keyword>
<dbReference type="SMART" id="SM00563">
    <property type="entry name" value="PlsC"/>
    <property type="match status" value="1"/>
</dbReference>
<feature type="transmembrane region" description="Helical" evidence="1">
    <location>
        <begin position="441"/>
        <end position="467"/>
    </location>
</feature>
<feature type="transmembrane region" description="Helical" evidence="1">
    <location>
        <begin position="395"/>
        <end position="420"/>
    </location>
</feature>
<evidence type="ECO:0000256" key="2">
    <source>
        <dbReference type="SAM" id="SignalP"/>
    </source>
</evidence>
<evidence type="ECO:0000256" key="1">
    <source>
        <dbReference type="SAM" id="Phobius"/>
    </source>
</evidence>
<gene>
    <name evidence="4" type="ORF">CXG81DRAFT_15285</name>
</gene>
<protein>
    <recommendedName>
        <fullName evidence="3">Phospholipid/glycerol acyltransferase domain-containing protein</fullName>
    </recommendedName>
</protein>
<dbReference type="SUPFAM" id="SSF69593">
    <property type="entry name" value="Glycerol-3-phosphate (1)-acyltransferase"/>
    <property type="match status" value="2"/>
</dbReference>
<feature type="non-terminal residue" evidence="4">
    <location>
        <position position="559"/>
    </location>
</feature>
<organism evidence="4 5">
    <name type="scientific">Caulochytrium protostelioides</name>
    <dbReference type="NCBI Taxonomy" id="1555241"/>
    <lineage>
        <taxon>Eukaryota</taxon>
        <taxon>Fungi</taxon>
        <taxon>Fungi incertae sedis</taxon>
        <taxon>Chytridiomycota</taxon>
        <taxon>Chytridiomycota incertae sedis</taxon>
        <taxon>Chytridiomycetes</taxon>
        <taxon>Caulochytriales</taxon>
        <taxon>Caulochytriaceae</taxon>
        <taxon>Caulochytrium</taxon>
    </lineage>
</organism>
<feature type="domain" description="Phospholipid/glycerol acyltransferase" evidence="3">
    <location>
        <begin position="38"/>
        <end position="245"/>
    </location>
</feature>
<feature type="transmembrane region" description="Helical" evidence="1">
    <location>
        <begin position="479"/>
        <end position="500"/>
    </location>
</feature>
<sequence length="559" mass="61999">MGLVYRLAAAFLGLLLSVFFREVKTRGAYKIPKTGPVIFVAAPHSNQFVDPVVLFQHCNREIGFIAAAASMRKPLVGLLARLFNSIPVERPQDLTTAGRGTKPAPLDPLLVTLHGENTHWTTQIAPKDTLDIAGEGYRVAAVMDDTTLQLAQPLSLRVRTLLADPARAAQVAWKIRPYVNQETLFAEVTHRLSRGGAVGIFPEGGSHDRTAFLPLKPGFAIMALSAMASDPACRVAIVPTGLFYFHADRFRSRAVVEFGDPIAIPPALVAEYAKGGAARRAAVSSLVDQVHLVLKTLTVVAPDLDTLMVLQAARRLYTPINTRLSLATRCEITRRLMRGYIAHKGHHEVQTLEAAVKAYNSTLRYYGLRDHEVSQHGHWSRWRALRRFLVGTLRVVFSCVIVFPGYCIASPVLQLAVLIAKRKQKEALVASSVKIRARDVVATWKIMAGMVLTPVFYLIYTLITFIVTYGVLGLGWHRSVTVCLWEALLIPAVGTLALWYTDQAIDALRAWYPSLIAAVNPEVTAQIYRTRLHLKRRLEYVIELLGPSVFEDFEDMRLV</sequence>
<feature type="chain" id="PRO_5020802651" description="Phospholipid/glycerol acyltransferase domain-containing protein" evidence="2">
    <location>
        <begin position="26"/>
        <end position="559"/>
    </location>
</feature>
<dbReference type="InterPro" id="IPR052744">
    <property type="entry name" value="GPAT/DAPAT"/>
</dbReference>
<dbReference type="EMBL" id="ML014344">
    <property type="protein sequence ID" value="RKO98912.1"/>
    <property type="molecule type" value="Genomic_DNA"/>
</dbReference>
<reference evidence="5" key="1">
    <citation type="journal article" date="2018" name="Nat. Microbiol.">
        <title>Leveraging single-cell genomics to expand the fungal tree of life.</title>
        <authorList>
            <person name="Ahrendt S.R."/>
            <person name="Quandt C.A."/>
            <person name="Ciobanu D."/>
            <person name="Clum A."/>
            <person name="Salamov A."/>
            <person name="Andreopoulos B."/>
            <person name="Cheng J.F."/>
            <person name="Woyke T."/>
            <person name="Pelin A."/>
            <person name="Henrissat B."/>
            <person name="Reynolds N.K."/>
            <person name="Benny G.L."/>
            <person name="Smith M.E."/>
            <person name="James T.Y."/>
            <person name="Grigoriev I.V."/>
        </authorList>
    </citation>
    <scope>NUCLEOTIDE SEQUENCE [LARGE SCALE GENOMIC DNA]</scope>
    <source>
        <strain evidence="5">ATCC 52028</strain>
    </source>
</reference>
<dbReference type="GO" id="GO:0016287">
    <property type="term" value="F:glycerone-phosphate O-acyltransferase activity"/>
    <property type="evidence" value="ECO:0007669"/>
    <property type="project" value="TreeGrafter"/>
</dbReference>
<dbReference type="GO" id="GO:0008654">
    <property type="term" value="P:phospholipid biosynthetic process"/>
    <property type="evidence" value="ECO:0007669"/>
    <property type="project" value="TreeGrafter"/>
</dbReference>
<evidence type="ECO:0000259" key="3">
    <source>
        <dbReference type="SMART" id="SM00563"/>
    </source>
</evidence>
<dbReference type="Pfam" id="PF01553">
    <property type="entry name" value="Acyltransferase"/>
    <property type="match status" value="1"/>
</dbReference>
<keyword evidence="1" id="KW-1133">Transmembrane helix</keyword>
<evidence type="ECO:0000313" key="5">
    <source>
        <dbReference type="Proteomes" id="UP000274922"/>
    </source>
</evidence>
<dbReference type="STRING" id="1555241.A0A4P9X1B6"/>
<dbReference type="Proteomes" id="UP000274922">
    <property type="component" value="Unassembled WGS sequence"/>
</dbReference>
<dbReference type="OrthoDB" id="2427554at2759"/>
<dbReference type="PANTHER" id="PTHR31605:SF0">
    <property type="entry name" value="GLYCEROL-3-PHOSPHATE O-ACYLTRANSFERASE 1"/>
    <property type="match status" value="1"/>
</dbReference>
<proteinExistence type="predicted"/>
<dbReference type="InterPro" id="IPR002123">
    <property type="entry name" value="Plipid/glycerol_acylTrfase"/>
</dbReference>
<name>A0A4P9X1B6_9FUNG</name>
<feature type="signal peptide" evidence="2">
    <location>
        <begin position="1"/>
        <end position="25"/>
    </location>
</feature>
<dbReference type="GO" id="GO:0004366">
    <property type="term" value="F:glycerol-3-phosphate O-acyltransferase activity"/>
    <property type="evidence" value="ECO:0007669"/>
    <property type="project" value="TreeGrafter"/>
</dbReference>
<evidence type="ECO:0000313" key="4">
    <source>
        <dbReference type="EMBL" id="RKO98912.1"/>
    </source>
</evidence>
<accession>A0A4P9X1B6</accession>
<dbReference type="AlphaFoldDB" id="A0A4P9X1B6"/>
<keyword evidence="2" id="KW-0732">Signal</keyword>
<keyword evidence="1" id="KW-0812">Transmembrane</keyword>